<gene>
    <name evidence="1" type="ORF">PHYSODRAFT_297275</name>
</gene>
<dbReference type="RefSeq" id="XP_009520998.1">
    <property type="nucleotide sequence ID" value="XM_009522703.1"/>
</dbReference>
<reference evidence="1 2" key="1">
    <citation type="journal article" date="2006" name="Science">
        <title>Phytophthora genome sequences uncover evolutionary origins and mechanisms of pathogenesis.</title>
        <authorList>
            <person name="Tyler B.M."/>
            <person name="Tripathy S."/>
            <person name="Zhang X."/>
            <person name="Dehal P."/>
            <person name="Jiang R.H."/>
            <person name="Aerts A."/>
            <person name="Arredondo F.D."/>
            <person name="Baxter L."/>
            <person name="Bensasson D."/>
            <person name="Beynon J.L."/>
            <person name="Chapman J."/>
            <person name="Damasceno C.M."/>
            <person name="Dorrance A.E."/>
            <person name="Dou D."/>
            <person name="Dickerman A.W."/>
            <person name="Dubchak I.L."/>
            <person name="Garbelotto M."/>
            <person name="Gijzen M."/>
            <person name="Gordon S.G."/>
            <person name="Govers F."/>
            <person name="Grunwald N.J."/>
            <person name="Huang W."/>
            <person name="Ivors K.L."/>
            <person name="Jones R.W."/>
            <person name="Kamoun S."/>
            <person name="Krampis K."/>
            <person name="Lamour K.H."/>
            <person name="Lee M.K."/>
            <person name="McDonald W.H."/>
            <person name="Medina M."/>
            <person name="Meijer H.J."/>
            <person name="Nordberg E.K."/>
            <person name="Maclean D.J."/>
            <person name="Ospina-Giraldo M.D."/>
            <person name="Morris P.F."/>
            <person name="Phuntumart V."/>
            <person name="Putnam N.H."/>
            <person name="Rash S."/>
            <person name="Rose J.K."/>
            <person name="Sakihama Y."/>
            <person name="Salamov A.A."/>
            <person name="Savidor A."/>
            <person name="Scheuring C.F."/>
            <person name="Smith B.M."/>
            <person name="Sobral B.W."/>
            <person name="Terry A."/>
            <person name="Torto-Alalibo T.A."/>
            <person name="Win J."/>
            <person name="Xu Z."/>
            <person name="Zhang H."/>
            <person name="Grigoriev I.V."/>
            <person name="Rokhsar D.S."/>
            <person name="Boore J.L."/>
        </authorList>
    </citation>
    <scope>NUCLEOTIDE SEQUENCE [LARGE SCALE GENOMIC DNA]</scope>
    <source>
        <strain evidence="1 2">P6497</strain>
    </source>
</reference>
<dbReference type="Proteomes" id="UP000002640">
    <property type="component" value="Unassembled WGS sequence"/>
</dbReference>
<dbReference type="EMBL" id="JH159152">
    <property type="protein sequence ID" value="EGZ25710.1"/>
    <property type="molecule type" value="Genomic_DNA"/>
</dbReference>
<protein>
    <submittedName>
        <fullName evidence="1">Uncharacterized protein</fullName>
    </submittedName>
</protein>
<evidence type="ECO:0000313" key="2">
    <source>
        <dbReference type="Proteomes" id="UP000002640"/>
    </source>
</evidence>
<name>G4YY07_PHYSP</name>
<dbReference type="STRING" id="1094619.G4YY07"/>
<organism evidence="1 2">
    <name type="scientific">Phytophthora sojae (strain P6497)</name>
    <name type="common">Soybean stem and root rot agent</name>
    <name type="synonym">Phytophthora megasperma f. sp. glycines</name>
    <dbReference type="NCBI Taxonomy" id="1094619"/>
    <lineage>
        <taxon>Eukaryota</taxon>
        <taxon>Sar</taxon>
        <taxon>Stramenopiles</taxon>
        <taxon>Oomycota</taxon>
        <taxon>Peronosporomycetes</taxon>
        <taxon>Peronosporales</taxon>
        <taxon>Peronosporaceae</taxon>
        <taxon>Phytophthora</taxon>
    </lineage>
</organism>
<keyword evidence="2" id="KW-1185">Reference proteome</keyword>
<dbReference type="PANTHER" id="PTHR24637">
    <property type="entry name" value="COLLAGEN"/>
    <property type="match status" value="1"/>
</dbReference>
<dbReference type="GeneID" id="20641471"/>
<dbReference type="InParanoid" id="G4YY07"/>
<accession>G4YY07</accession>
<sequence>MEMLVVAAVRVDRGARAVNDGDRVVPSGGAVDRCDDVVTQLYYNLVLLGMVAEQLVLAKMEMLVVAAVRVDRGARAVNDGDRVARSGGAVDRCDDVVTQLYYNLALLGMVAEQLVLAKMEMLVGHHGRAARVGQDGDAGRCAKGLTLMCYGQLPLSVLTVELALSTMEIAWHRLVGRWTGHHGRAARVGQDGDAGRCAKGLTLMCYGQLPLAAGHGGRAARVGQDGDAGRCAKGLTLLCYGQLPLSGLTVELALSTMEIAWRRLVGRWTGHHGRAARVGQDGDAGRCAKGLTLMCYGQLPLSGLTVELVLSTMEIAWRRLVGRWTGHHGRAARVGQDGDAGGCAKGLTVMCYGQLPLSVLTVELALSTMEIAWRRLVGRWTGHHGQAARVGKDGDTGRCAKGLTLMCYGQLPLSVLAVELVLSTMEIAGRRLVGRWTGHHGRAARVGQDGDAGRCAKGLTLMCYGQLPLSVLTVELVLSTMEIAWRRLVGRWTGHHGQAARVGQDGDAGRCAKGLMLLCYGQLPLSVLTVELVLSTMEIAWRRLVGRWTGATRLVGRCDDVVTQLYYNLVLQVIMAEQLELAKMEMLVVAAVRVDRGARAVHDGDRVARSGGAVDRCDDAVTQLDYNLVLQVIMAEQPVLAKMEMLVGHHGRAARVGQDGDAGRCAKGLTLRCYGQLSLSVLTVELVLSTMEIAWRRLVGRCDDVLTQLYYNLALLVAAVRVDRGARAVHDGDRVARSGGAVDRCDDAVTQLDYNLVLQVIMAEQPVLAKMEMLVVAAVRVDRGARAFHDGDRVARSGGAVDRCDDAVTQLYYNLVLQVIMAEQPVLAKMEMLVVAAVRVDRGARAVHDGDRVAPSGGAVDRCDDVVTQLYYNLMLLGMAAEPLVLAKMEMLVVTQLYYNLALLGMVAEQPVLAKMEMLVGHHGRAARVGKDGDAGRCAKGLTLMCYGQLPLSVLTVELVLSTMEIAWRGLVIMAEQPVLAKMEMLVVAAVRVDRGARAVHDGDRVAPSGGAVDRCNDVVTQLYYNLALLGMVAEPLVLAKMEMLVGPDADVLRPVAAVRVDRGARAVHDGDRVAPSGGAVDRCNDVVTQLYYNLMLLGMVAEPLVLAKMEMLVVAAVRVDRGARAVHDGDRVAPSGGAVDRCNDVVTQLYYNLALLGMVAEPLVLAKMEMLVGPDADVLRPVAAVRVDRGAELVQSTSEIAWRRLVIMAEQPVLAKMEMLVVAAVRVDRGARAVHDGDRVAPSGGAVDRSNDVVTQLYYNLVLQVIMAEQPVLAKMEMLVGAPRADADVLRPVAAVRVDRGARAFHDGDRVAPSGGAVDRCDDVLTQLYYNLVLQVIMAEQPVLAKMEMLVVAAVRVDRGARAVHDGDRVAPSGGAVDRCDDVLTQLYYNLVLLGMVAEPLVLAKMEMLVVAAVRVDRGARAVHDGDRVAPSGGAVDRCDDVVTQLYYNLVLLGMVAEPLVLAKMEMLVVAAVRVDRGARAFHDGDRVAPSGGAVHRCDDVLTQLHYNLVLLGMVAEPLVLAKMEMLVVAAVRVDHGARAVNDGDRVAPSGGAVDRCDDVLTQLHYNLVLLGMVAEPLVLAKMEMLVGPDADVLRPVAAVRVDRGARAVHDGDRVAPSSGAVRRCSDAVILQHGAAGHGGRAARVGQDGDAGRCAKGLTLLCYDQLPLSVLTVELVLSTMGDAGRCAKGLTLMCYGQLPLSVLTVELVLSTMEIAWRRLVGRWTGHHGRAARVGQDGDAGRCAKGLTLMCYGQLPLSVLTVELVLSTMEIAWWGGGPVRRCHHGRAARVGQDGDAGRCAKGLTLMCYGQLPLSVLTVELVLSTMEIAWRRLVGRWTGHHGRAARVGQDGDAGRCAKGLTLMCYGQLPLSVLTVELVLSTMEIAWWGGGPVIMAEPLVLAKMEMLVVAAVRVDRGARAVHDGDRVAPSGGAVDRCDDAVTQLYYNLVLQVIMAEPLVLAKMEMLVGHHGRAARVGQDGDAGRCAKGLTLMCYGQLPLSVLTVELVLSTMEIAWRRLYCTMFPCSKPLTRSNTVGATRISALHSGSLAVTVSRNRSVGMPCTALRNPGRLGHATSVLGSLVNTWCRKIGVDAFAHQPSLKGATLSQATQAVWATRSAASGCGVDAFVHHWFSTNHR</sequence>
<dbReference type="KEGG" id="psoj:PHYSODRAFT_297275"/>
<proteinExistence type="predicted"/>
<evidence type="ECO:0000313" key="1">
    <source>
        <dbReference type="EMBL" id="EGZ25710.1"/>
    </source>
</evidence>